<comment type="caution">
    <text evidence="1">The sequence shown here is derived from an EMBL/GenBank/DDBJ whole genome shotgun (WGS) entry which is preliminary data.</text>
</comment>
<dbReference type="EMBL" id="NBSH01000010">
    <property type="protein sequence ID" value="ORX35552.1"/>
    <property type="molecule type" value="Genomic_DNA"/>
</dbReference>
<accession>A0A1Y1UC19</accession>
<protein>
    <submittedName>
        <fullName evidence="1">Uncharacterized protein</fullName>
    </submittedName>
</protein>
<dbReference type="STRING" id="4999.A0A1Y1UC19"/>
<evidence type="ECO:0000313" key="2">
    <source>
        <dbReference type="Proteomes" id="UP000193218"/>
    </source>
</evidence>
<dbReference type="Proteomes" id="UP000193218">
    <property type="component" value="Unassembled WGS sequence"/>
</dbReference>
<dbReference type="GeneID" id="33558153"/>
<organism evidence="1 2">
    <name type="scientific">Kockovaella imperatae</name>
    <dbReference type="NCBI Taxonomy" id="4999"/>
    <lineage>
        <taxon>Eukaryota</taxon>
        <taxon>Fungi</taxon>
        <taxon>Dikarya</taxon>
        <taxon>Basidiomycota</taxon>
        <taxon>Agaricomycotina</taxon>
        <taxon>Tremellomycetes</taxon>
        <taxon>Tremellales</taxon>
        <taxon>Cuniculitremaceae</taxon>
        <taxon>Kockovaella</taxon>
    </lineage>
</organism>
<name>A0A1Y1UC19_9TREE</name>
<gene>
    <name evidence="1" type="ORF">BD324DRAFT_630613</name>
</gene>
<keyword evidence="2" id="KW-1185">Reference proteome</keyword>
<evidence type="ECO:0000313" key="1">
    <source>
        <dbReference type="EMBL" id="ORX35552.1"/>
    </source>
</evidence>
<dbReference type="RefSeq" id="XP_021869716.1">
    <property type="nucleotide sequence ID" value="XM_022016344.1"/>
</dbReference>
<dbReference type="InParanoid" id="A0A1Y1UC19"/>
<sequence length="362" mass="39299">MNREDYSWLSEWAGGIVGLVEKLGSTDDEMHIALECLDLVADTDPQGLAELLASDQACNILQTMDTVAARSMLGKVYMADRTQSPLTLPDEKTRLHAWAHFHSDPSLLVHLLVPTTAELLAVSPGQSTSNIDRLLNLASQISTKRDTNSSRHSEMILDILSDPPKDPLTQLALARRLPELYVRSRLQGTTRRLNLDACCARRIVKTLFALSTEIIDGRECWSIARNLAGPYLEYLDTNDPLAQAFSPETVPSVDRKLFIPGTSTSQATTLTSSELISLLAPELYTTLQTSRVPPLGIPAGSILTSYNTQPQASASASAFGGKVYSLHEFRRERDAGGLGGSGLGVGAWVRPASRHVDDFGGS</sequence>
<dbReference type="OrthoDB" id="2011702at2759"/>
<reference evidence="1 2" key="1">
    <citation type="submission" date="2017-03" db="EMBL/GenBank/DDBJ databases">
        <title>Widespread Adenine N6-methylation of Active Genes in Fungi.</title>
        <authorList>
            <consortium name="DOE Joint Genome Institute"/>
            <person name="Mondo S.J."/>
            <person name="Dannebaum R.O."/>
            <person name="Kuo R.C."/>
            <person name="Louie K.B."/>
            <person name="Bewick A.J."/>
            <person name="Labutti K."/>
            <person name="Haridas S."/>
            <person name="Kuo A."/>
            <person name="Salamov A."/>
            <person name="Ahrendt S.R."/>
            <person name="Lau R."/>
            <person name="Bowen B.P."/>
            <person name="Lipzen A."/>
            <person name="Sullivan W."/>
            <person name="Andreopoulos W.B."/>
            <person name="Clum A."/>
            <person name="Lindquist E."/>
            <person name="Daum C."/>
            <person name="Northen T.R."/>
            <person name="Ramamoorthy G."/>
            <person name="Schmitz R.J."/>
            <person name="Gryganskyi A."/>
            <person name="Culley D."/>
            <person name="Magnuson J."/>
            <person name="James T.Y."/>
            <person name="O'Malley M.A."/>
            <person name="Stajich J.E."/>
            <person name="Spatafora J.W."/>
            <person name="Visel A."/>
            <person name="Grigoriev I.V."/>
        </authorList>
    </citation>
    <scope>NUCLEOTIDE SEQUENCE [LARGE SCALE GENOMIC DNA]</scope>
    <source>
        <strain evidence="1 2">NRRL Y-17943</strain>
    </source>
</reference>
<proteinExistence type="predicted"/>
<dbReference type="AlphaFoldDB" id="A0A1Y1UC19"/>